<sequence>MGQLTLAQRYALNAYLEAEFAFIKRLQESYKQILLCSSIYLYQCVALVG</sequence>
<dbReference type="EMBL" id="FNAS01000002">
    <property type="protein sequence ID" value="SDE05680.1"/>
    <property type="molecule type" value="Genomic_DNA"/>
</dbReference>
<gene>
    <name evidence="1" type="ORF">SAMN05421544_102197</name>
</gene>
<keyword evidence="2" id="KW-1185">Reference proteome</keyword>
<reference evidence="1 2" key="1">
    <citation type="submission" date="2016-10" db="EMBL/GenBank/DDBJ databases">
        <authorList>
            <person name="de Groot N.N."/>
        </authorList>
    </citation>
    <scope>NUCLEOTIDE SEQUENCE [LARGE SCALE GENOMIC DNA]</scope>
    <source>
        <strain evidence="1 2">DSM 24015</strain>
    </source>
</reference>
<evidence type="ECO:0000313" key="2">
    <source>
        <dbReference type="Proteomes" id="UP000198517"/>
    </source>
</evidence>
<organism evidence="1 2">
    <name type="scientific">Riemerella columbipharyngis</name>
    <dbReference type="NCBI Taxonomy" id="1071918"/>
    <lineage>
        <taxon>Bacteria</taxon>
        <taxon>Pseudomonadati</taxon>
        <taxon>Bacteroidota</taxon>
        <taxon>Flavobacteriia</taxon>
        <taxon>Flavobacteriales</taxon>
        <taxon>Weeksellaceae</taxon>
        <taxon>Riemerella</taxon>
    </lineage>
</organism>
<evidence type="ECO:0000313" key="1">
    <source>
        <dbReference type="EMBL" id="SDE05680.1"/>
    </source>
</evidence>
<name>A0A1G6ZT17_9FLAO</name>
<dbReference type="AlphaFoldDB" id="A0A1G6ZT17"/>
<accession>A0A1G6ZT17</accession>
<proteinExistence type="predicted"/>
<protein>
    <submittedName>
        <fullName evidence="1">Uncharacterized protein</fullName>
    </submittedName>
</protein>
<dbReference type="Proteomes" id="UP000198517">
    <property type="component" value="Unassembled WGS sequence"/>
</dbReference>